<accession>A0A182UL66</accession>
<dbReference type="PROSITE" id="PS00028">
    <property type="entry name" value="ZINC_FINGER_C2H2_1"/>
    <property type="match status" value="4"/>
</dbReference>
<dbReference type="GO" id="GO:0005634">
    <property type="term" value="C:nucleus"/>
    <property type="evidence" value="ECO:0007669"/>
    <property type="project" value="UniProtKB-SubCell"/>
</dbReference>
<dbReference type="PANTHER" id="PTHR45718">
    <property type="entry name" value="TRANSCRIPTIONAL ACTIVATOR CUBITUS INTERRUPTUS"/>
    <property type="match status" value="1"/>
</dbReference>
<dbReference type="PROSITE" id="PS50157">
    <property type="entry name" value="ZINC_FINGER_C2H2_2"/>
    <property type="match status" value="4"/>
</dbReference>
<evidence type="ECO:0000256" key="7">
    <source>
        <dbReference type="ARBA" id="ARBA00023125"/>
    </source>
</evidence>
<keyword evidence="6" id="KW-0862">Zinc</keyword>
<dbReference type="EnsemblMetazoa" id="AMEC022393-RA">
    <property type="protein sequence ID" value="AMEC022393-PA"/>
    <property type="gene ID" value="AMEC022393"/>
</dbReference>
<dbReference type="InterPro" id="IPR043359">
    <property type="entry name" value="GLI-like"/>
</dbReference>
<evidence type="ECO:0000256" key="9">
    <source>
        <dbReference type="PROSITE-ProRule" id="PRU00042"/>
    </source>
</evidence>
<evidence type="ECO:0000259" key="11">
    <source>
        <dbReference type="PROSITE" id="PS50157"/>
    </source>
</evidence>
<keyword evidence="3" id="KW-0479">Metal-binding</keyword>
<dbReference type="GO" id="GO:0140297">
    <property type="term" value="F:DNA-binding transcription factor binding"/>
    <property type="evidence" value="ECO:0007669"/>
    <property type="project" value="UniProtKB-ARBA"/>
</dbReference>
<proteinExistence type="inferred from homology"/>
<dbReference type="Pfam" id="PF23561">
    <property type="entry name" value="zf-C2H2_15"/>
    <property type="match status" value="1"/>
</dbReference>
<dbReference type="Proteomes" id="UP000075902">
    <property type="component" value="Unassembled WGS sequence"/>
</dbReference>
<reference evidence="13" key="1">
    <citation type="submission" date="2014-01" db="EMBL/GenBank/DDBJ databases">
        <title>The Genome Sequence of Anopheles melas CM1001059_A (V2).</title>
        <authorList>
            <consortium name="The Broad Institute Genomics Platform"/>
            <person name="Neafsey D.E."/>
            <person name="Besansky N."/>
            <person name="Howell P."/>
            <person name="Walton C."/>
            <person name="Young S.K."/>
            <person name="Zeng Q."/>
            <person name="Gargeya S."/>
            <person name="Fitzgerald M."/>
            <person name="Haas B."/>
            <person name="Abouelleil A."/>
            <person name="Allen A.W."/>
            <person name="Alvarado L."/>
            <person name="Arachchi H.M."/>
            <person name="Berlin A.M."/>
            <person name="Chapman S.B."/>
            <person name="Gainer-Dewar J."/>
            <person name="Goldberg J."/>
            <person name="Griggs A."/>
            <person name="Gujja S."/>
            <person name="Hansen M."/>
            <person name="Howarth C."/>
            <person name="Imamovic A."/>
            <person name="Ireland A."/>
            <person name="Larimer J."/>
            <person name="McCowan C."/>
            <person name="Murphy C."/>
            <person name="Pearson M."/>
            <person name="Poon T.W."/>
            <person name="Priest M."/>
            <person name="Roberts A."/>
            <person name="Saif S."/>
            <person name="Shea T."/>
            <person name="Sisk P."/>
            <person name="Sykes S."/>
            <person name="Wortman J."/>
            <person name="Nusbaum C."/>
            <person name="Birren B."/>
        </authorList>
    </citation>
    <scope>NUCLEOTIDE SEQUENCE [LARGE SCALE GENOMIC DNA]</scope>
    <source>
        <strain evidence="13">CM1001059</strain>
    </source>
</reference>
<organism evidence="12 13">
    <name type="scientific">Anopheles melas</name>
    <dbReference type="NCBI Taxonomy" id="34690"/>
    <lineage>
        <taxon>Eukaryota</taxon>
        <taxon>Metazoa</taxon>
        <taxon>Ecdysozoa</taxon>
        <taxon>Arthropoda</taxon>
        <taxon>Hexapoda</taxon>
        <taxon>Insecta</taxon>
        <taxon>Pterygota</taxon>
        <taxon>Neoptera</taxon>
        <taxon>Endopterygota</taxon>
        <taxon>Diptera</taxon>
        <taxon>Nematocera</taxon>
        <taxon>Culicoidea</taxon>
        <taxon>Culicidae</taxon>
        <taxon>Anophelinae</taxon>
        <taxon>Anopheles</taxon>
    </lineage>
</organism>
<keyword evidence="7" id="KW-0238">DNA-binding</keyword>
<keyword evidence="13" id="KW-1185">Reference proteome</keyword>
<comment type="similarity">
    <text evidence="2">Belongs to the GLI C2H2-type zinc-finger protein family.</text>
</comment>
<keyword evidence="5 9" id="KW-0863">Zinc-finger</keyword>
<name>A0A182UL66_9DIPT</name>
<dbReference type="FunFam" id="3.30.160.60:FF:000048">
    <property type="entry name" value="GLI family zinc finger 3"/>
    <property type="match status" value="1"/>
</dbReference>
<evidence type="ECO:0000256" key="10">
    <source>
        <dbReference type="SAM" id="MobiDB-lite"/>
    </source>
</evidence>
<keyword evidence="8" id="KW-0539">Nucleus</keyword>
<dbReference type="InterPro" id="IPR013087">
    <property type="entry name" value="Znf_C2H2_type"/>
</dbReference>
<dbReference type="InterPro" id="IPR056436">
    <property type="entry name" value="Znf-C2H2_ZIC1-5/GLI1-3-like"/>
</dbReference>
<keyword evidence="4" id="KW-0677">Repeat</keyword>
<dbReference type="SMART" id="SM00355">
    <property type="entry name" value="ZnF_C2H2"/>
    <property type="match status" value="5"/>
</dbReference>
<evidence type="ECO:0000256" key="5">
    <source>
        <dbReference type="ARBA" id="ARBA00022771"/>
    </source>
</evidence>
<evidence type="ECO:0000313" key="13">
    <source>
        <dbReference type="Proteomes" id="UP000075902"/>
    </source>
</evidence>
<evidence type="ECO:0000256" key="6">
    <source>
        <dbReference type="ARBA" id="ARBA00022833"/>
    </source>
</evidence>
<feature type="domain" description="C2H2-type" evidence="11">
    <location>
        <begin position="490"/>
        <end position="519"/>
    </location>
</feature>
<dbReference type="GO" id="GO:0000981">
    <property type="term" value="F:DNA-binding transcription factor activity, RNA polymerase II-specific"/>
    <property type="evidence" value="ECO:0007669"/>
    <property type="project" value="TreeGrafter"/>
</dbReference>
<evidence type="ECO:0000256" key="3">
    <source>
        <dbReference type="ARBA" id="ARBA00022723"/>
    </source>
</evidence>
<dbReference type="AlphaFoldDB" id="A0A182UL66"/>
<dbReference type="GO" id="GO:0000122">
    <property type="term" value="P:negative regulation of transcription by RNA polymerase II"/>
    <property type="evidence" value="ECO:0007669"/>
    <property type="project" value="UniProtKB-ARBA"/>
</dbReference>
<dbReference type="STRING" id="34690.A0A182UL66"/>
<dbReference type="Gene3D" id="3.30.160.60">
    <property type="entry name" value="Classic Zinc Finger"/>
    <property type="match status" value="5"/>
</dbReference>
<dbReference type="SUPFAM" id="SSF57667">
    <property type="entry name" value="beta-beta-alpha zinc fingers"/>
    <property type="match status" value="3"/>
</dbReference>
<feature type="region of interest" description="Disordered" evidence="10">
    <location>
        <begin position="243"/>
        <end position="264"/>
    </location>
</feature>
<reference evidence="12" key="2">
    <citation type="submission" date="2020-05" db="UniProtKB">
        <authorList>
            <consortium name="EnsemblMetazoa"/>
        </authorList>
    </citation>
    <scope>IDENTIFICATION</scope>
    <source>
        <strain evidence="12">CM1001059</strain>
    </source>
</reference>
<dbReference type="GO" id="GO:0000978">
    <property type="term" value="F:RNA polymerase II cis-regulatory region sequence-specific DNA binding"/>
    <property type="evidence" value="ECO:0007669"/>
    <property type="project" value="TreeGrafter"/>
</dbReference>
<feature type="domain" description="C2H2-type" evidence="11">
    <location>
        <begin position="462"/>
        <end position="489"/>
    </location>
</feature>
<evidence type="ECO:0000256" key="1">
    <source>
        <dbReference type="ARBA" id="ARBA00004123"/>
    </source>
</evidence>
<dbReference type="PANTHER" id="PTHR45718:SF4">
    <property type="entry name" value="TRANSCRIPTIONAL ACTIVATOR CUBITUS INTERRUPTUS"/>
    <property type="match status" value="1"/>
</dbReference>
<evidence type="ECO:0000256" key="2">
    <source>
        <dbReference type="ARBA" id="ARBA00010831"/>
    </source>
</evidence>
<dbReference type="FunFam" id="3.30.160.60:FF:000019">
    <property type="entry name" value="GLI family zinc finger 3"/>
    <property type="match status" value="1"/>
</dbReference>
<protein>
    <recommendedName>
        <fullName evidence="11">C2H2-type domain-containing protein</fullName>
    </recommendedName>
</protein>
<dbReference type="FunFam" id="3.30.160.60:FF:000031">
    <property type="entry name" value="GLI family zinc finger 3"/>
    <property type="match status" value="1"/>
</dbReference>
<evidence type="ECO:0000256" key="8">
    <source>
        <dbReference type="ARBA" id="ARBA00023242"/>
    </source>
</evidence>
<dbReference type="InterPro" id="IPR036236">
    <property type="entry name" value="Znf_C2H2_sf"/>
</dbReference>
<dbReference type="Pfam" id="PF00096">
    <property type="entry name" value="zf-C2H2"/>
    <property type="match status" value="3"/>
</dbReference>
<sequence>MALLTPTTPSTGLAGSVDLCASSLKSFDLKHGFCLPDDTTMDVCYSALSCGMNEGKAEQSHNPSYVADCGQHALHQSYTPMSAPPVVGYTGSAGECNFPTESTQFHQFSQQQQQQQQQDTFKQMGSCLYTNPSKTDDLFFKFDPEYIEKLQSTSSIMLSPAATISSTPLTCQSLISCASSCTTTTDYYNYNEANCQSKNQSPCSSPFAGDSWIDNGFTLNLMNLNGSGGGVAAGSCSPKRTNGEFGTGMGRPDTITPTTPPKSTTATVLPSIRSAFGGTISGQFEQCVHAGSKAQNNPSGVEPSMNYIMEFLDTSFLEQYSNTSKAGDSCCNPVAQPGDTDLATQDSYSYSADNYYKPIQGADKPNREFKDIWRNSSVSSVTSGNLSPDCNQMGLLVAKQEPLDLIDEPANVDESFVSSSSPRVCLWSGCSMEFADQQQLVSHIEKQHVEPKRGEVFGCQWLECPRQHRPFNARYKLLIHMRVHSGEKPNKCPFPTCKKAFSRLENLKIHQRSHTGERPYNCQFQGCAKAFSNSSDRAKHQRTHYDTKPYACQLPGCNKRYTDPSSLRKHVKNHGNRPTDVPVRRKTQDIPAARRFSEPIMSSLDTFPLESYKETTSNLDELDDVFDKPSNLVQEELPGLDGTNVLSGQRTTMDDFNDMSNCLMKILQQQPTGGPAGTDSNAGGIESNRYLMENLGLSFENEATYSNDECTMLEVSTAGCRMMNESDCNSEKTLAFATDFDYFGAVEGVEYSGAWGSGRGVTPARRYSVRGPPYQIVLPDVLLTKQSGFGTHPPRVAVEKSGDDPTRCWDRHSCTCCSIEQNAQNPSD</sequence>
<dbReference type="GO" id="GO:0008270">
    <property type="term" value="F:zinc ion binding"/>
    <property type="evidence" value="ECO:0007669"/>
    <property type="project" value="UniProtKB-KW"/>
</dbReference>
<feature type="domain" description="C2H2-type" evidence="11">
    <location>
        <begin position="550"/>
        <end position="579"/>
    </location>
</feature>
<evidence type="ECO:0000313" key="12">
    <source>
        <dbReference type="EnsemblMetazoa" id="AMEC022393-PA"/>
    </source>
</evidence>
<evidence type="ECO:0000256" key="4">
    <source>
        <dbReference type="ARBA" id="ARBA00022737"/>
    </source>
</evidence>
<dbReference type="VEuPathDB" id="VectorBase:AMEC022393"/>
<feature type="domain" description="C2H2-type" evidence="11">
    <location>
        <begin position="520"/>
        <end position="549"/>
    </location>
</feature>
<comment type="subcellular location">
    <subcellularLocation>
        <location evidence="1">Nucleus</location>
    </subcellularLocation>
</comment>
<dbReference type="FunFam" id="3.30.160.60:FF:000359">
    <property type="entry name" value="GLIS family zinc finger 2"/>
    <property type="match status" value="1"/>
</dbReference>
<feature type="compositionally biased region" description="Low complexity" evidence="10">
    <location>
        <begin position="252"/>
        <end position="264"/>
    </location>
</feature>